<dbReference type="AlphaFoldDB" id="A0A6G1J6A3"/>
<evidence type="ECO:0000313" key="3">
    <source>
        <dbReference type="Proteomes" id="UP000799291"/>
    </source>
</evidence>
<dbReference type="Proteomes" id="UP000799291">
    <property type="component" value="Unassembled WGS sequence"/>
</dbReference>
<dbReference type="OrthoDB" id="3848735at2759"/>
<organism evidence="2 3">
    <name type="scientific">Lentithecium fluviatile CBS 122367</name>
    <dbReference type="NCBI Taxonomy" id="1168545"/>
    <lineage>
        <taxon>Eukaryota</taxon>
        <taxon>Fungi</taxon>
        <taxon>Dikarya</taxon>
        <taxon>Ascomycota</taxon>
        <taxon>Pezizomycotina</taxon>
        <taxon>Dothideomycetes</taxon>
        <taxon>Pleosporomycetidae</taxon>
        <taxon>Pleosporales</taxon>
        <taxon>Massarineae</taxon>
        <taxon>Lentitheciaceae</taxon>
        <taxon>Lentithecium</taxon>
    </lineage>
</organism>
<gene>
    <name evidence="2" type="ORF">K458DRAFT_416401</name>
</gene>
<feature type="region of interest" description="Disordered" evidence="1">
    <location>
        <begin position="1"/>
        <end position="67"/>
    </location>
</feature>
<sequence>MKNTASAAPPARNATPPHAVDPAPIALPTPPASQEKLRTIQAKPVDTISGSSPQPSPAPNTKEIPKPDHEVRAARYVLDFGMHKGKSLDQAAREDPTYFSWLKTSGFVNEQSNLGDAMTLYDRQALKALHEKYPRAHLFKFTFGIYLNKRITDVPPDYVEYLIEKKHHMWSKRPGLREALLWWDVWACLGRQNWHRRRRISKEERDAGIRGANFRRDRKKQSRQVVVW</sequence>
<evidence type="ECO:0000313" key="2">
    <source>
        <dbReference type="EMBL" id="KAF2686042.1"/>
    </source>
</evidence>
<name>A0A6G1J6A3_9PLEO</name>
<accession>A0A6G1J6A3</accession>
<reference evidence="2" key="1">
    <citation type="journal article" date="2020" name="Stud. Mycol.">
        <title>101 Dothideomycetes genomes: a test case for predicting lifestyles and emergence of pathogens.</title>
        <authorList>
            <person name="Haridas S."/>
            <person name="Albert R."/>
            <person name="Binder M."/>
            <person name="Bloem J."/>
            <person name="Labutti K."/>
            <person name="Salamov A."/>
            <person name="Andreopoulos B."/>
            <person name="Baker S."/>
            <person name="Barry K."/>
            <person name="Bills G."/>
            <person name="Bluhm B."/>
            <person name="Cannon C."/>
            <person name="Castanera R."/>
            <person name="Culley D."/>
            <person name="Daum C."/>
            <person name="Ezra D."/>
            <person name="Gonzalez J."/>
            <person name="Henrissat B."/>
            <person name="Kuo A."/>
            <person name="Liang C."/>
            <person name="Lipzen A."/>
            <person name="Lutzoni F."/>
            <person name="Magnuson J."/>
            <person name="Mondo S."/>
            <person name="Nolan M."/>
            <person name="Ohm R."/>
            <person name="Pangilinan J."/>
            <person name="Park H.-J."/>
            <person name="Ramirez L."/>
            <person name="Alfaro M."/>
            <person name="Sun H."/>
            <person name="Tritt A."/>
            <person name="Yoshinaga Y."/>
            <person name="Zwiers L.-H."/>
            <person name="Turgeon B."/>
            <person name="Goodwin S."/>
            <person name="Spatafora J."/>
            <person name="Crous P."/>
            <person name="Grigoriev I."/>
        </authorList>
    </citation>
    <scope>NUCLEOTIDE SEQUENCE</scope>
    <source>
        <strain evidence="2">CBS 122367</strain>
    </source>
</reference>
<dbReference type="EMBL" id="MU005577">
    <property type="protein sequence ID" value="KAF2686042.1"/>
    <property type="molecule type" value="Genomic_DNA"/>
</dbReference>
<keyword evidence="3" id="KW-1185">Reference proteome</keyword>
<proteinExistence type="predicted"/>
<protein>
    <submittedName>
        <fullName evidence="2">Uncharacterized protein</fullName>
    </submittedName>
</protein>
<evidence type="ECO:0000256" key="1">
    <source>
        <dbReference type="SAM" id="MobiDB-lite"/>
    </source>
</evidence>